<dbReference type="SUPFAM" id="SSF48179">
    <property type="entry name" value="6-phosphogluconate dehydrogenase C-terminal domain-like"/>
    <property type="match status" value="1"/>
</dbReference>
<evidence type="ECO:0000313" key="6">
    <source>
        <dbReference type="EMBL" id="MXG90056.1"/>
    </source>
</evidence>
<dbReference type="InterPro" id="IPR013328">
    <property type="entry name" value="6PGD_dom2"/>
</dbReference>
<evidence type="ECO:0000259" key="4">
    <source>
        <dbReference type="Pfam" id="PF00725"/>
    </source>
</evidence>
<dbReference type="Pfam" id="PF02737">
    <property type="entry name" value="3HCDH_N"/>
    <property type="match status" value="1"/>
</dbReference>
<dbReference type="InterPro" id="IPR036291">
    <property type="entry name" value="NAD(P)-bd_dom_sf"/>
</dbReference>
<sequence length="331" mass="35339">MAGASAQERSRVTEVSSPPPVAVVGAGSIGVAWAIVFARAGHPVRVHDVDGARLDAVHAELDERLEQLRLHGLLDDPAPVAARVVVVAELADAVDGAVHVQECVVESEPVKRELFAELDRLCADDAVLASSSSMMPVSRFAADLPGRARCLVVHPGNPPYLLPVAELVPAPFTADEVVERTHALLAGAGMRPVRVHQEVEGFVYNRLQGALLREAYRLVRDGVASAADVDTVVSHGLGRRWAVIGPFATADLNTRGGIERHAQVMGPAYLRMGESAGERDQGVDGTWPVELVGEVATSVHERLPLEQWSEHVLRRDEAIMRLTAAGPELGA</sequence>
<dbReference type="PROSITE" id="PS00067">
    <property type="entry name" value="3HCDH"/>
    <property type="match status" value="1"/>
</dbReference>
<dbReference type="Gene3D" id="3.40.50.720">
    <property type="entry name" value="NAD(P)-binding Rossmann-like Domain"/>
    <property type="match status" value="1"/>
</dbReference>
<name>A0A6L7EW97_9ACTN</name>
<comment type="pathway">
    <text evidence="1">Lipid metabolism; butanoate metabolism.</text>
</comment>
<dbReference type="AlphaFoldDB" id="A0A6L7EW97"/>
<keyword evidence="7" id="KW-1185">Reference proteome</keyword>
<organism evidence="6 7">
    <name type="scientific">Nocardioides flavescens</name>
    <dbReference type="NCBI Taxonomy" id="2691959"/>
    <lineage>
        <taxon>Bacteria</taxon>
        <taxon>Bacillati</taxon>
        <taxon>Actinomycetota</taxon>
        <taxon>Actinomycetes</taxon>
        <taxon>Propionibacteriales</taxon>
        <taxon>Nocardioidaceae</taxon>
        <taxon>Nocardioides</taxon>
    </lineage>
</organism>
<dbReference type="NCBIfam" id="NF004783">
    <property type="entry name" value="PRK06129.1"/>
    <property type="match status" value="1"/>
</dbReference>
<feature type="domain" description="3-hydroxyacyl-CoA dehydrogenase C-terminal" evidence="4">
    <location>
        <begin position="201"/>
        <end position="260"/>
    </location>
</feature>
<dbReference type="GO" id="GO:0006631">
    <property type="term" value="P:fatty acid metabolic process"/>
    <property type="evidence" value="ECO:0007669"/>
    <property type="project" value="InterPro"/>
</dbReference>
<dbReference type="Pfam" id="PF00725">
    <property type="entry name" value="3HCDH"/>
    <property type="match status" value="1"/>
</dbReference>
<dbReference type="PANTHER" id="PTHR48075">
    <property type="entry name" value="3-HYDROXYACYL-COA DEHYDROGENASE FAMILY PROTEIN"/>
    <property type="match status" value="1"/>
</dbReference>
<dbReference type="InterPro" id="IPR006108">
    <property type="entry name" value="3HC_DH_C"/>
</dbReference>
<dbReference type="SUPFAM" id="SSF51735">
    <property type="entry name" value="NAD(P)-binding Rossmann-fold domains"/>
    <property type="match status" value="1"/>
</dbReference>
<dbReference type="InterPro" id="IPR006176">
    <property type="entry name" value="3-OHacyl-CoA_DH_NAD-bd"/>
</dbReference>
<evidence type="ECO:0000256" key="2">
    <source>
        <dbReference type="ARBA" id="ARBA00009463"/>
    </source>
</evidence>
<evidence type="ECO:0000256" key="1">
    <source>
        <dbReference type="ARBA" id="ARBA00005086"/>
    </source>
</evidence>
<keyword evidence="3 6" id="KW-0560">Oxidoreductase</keyword>
<dbReference type="EMBL" id="WUEK01000006">
    <property type="protein sequence ID" value="MXG90056.1"/>
    <property type="molecule type" value="Genomic_DNA"/>
</dbReference>
<evidence type="ECO:0000259" key="5">
    <source>
        <dbReference type="Pfam" id="PF02737"/>
    </source>
</evidence>
<comment type="caution">
    <text evidence="6">The sequence shown here is derived from an EMBL/GenBank/DDBJ whole genome shotgun (WGS) entry which is preliminary data.</text>
</comment>
<dbReference type="InterPro" id="IPR006180">
    <property type="entry name" value="3-OHacyl-CoA_DH_CS"/>
</dbReference>
<reference evidence="6 7" key="1">
    <citation type="submission" date="2019-12" db="EMBL/GenBank/DDBJ databases">
        <authorList>
            <person name="Kun Z."/>
        </authorList>
    </citation>
    <scope>NUCLEOTIDE SEQUENCE [LARGE SCALE GENOMIC DNA]</scope>
    <source>
        <strain evidence="6 7">YIM 123512</strain>
    </source>
</reference>
<proteinExistence type="inferred from homology"/>
<evidence type="ECO:0000313" key="7">
    <source>
        <dbReference type="Proteomes" id="UP000473325"/>
    </source>
</evidence>
<dbReference type="GO" id="GO:0050104">
    <property type="term" value="F:L-gulonate 3-dehydrogenase activity"/>
    <property type="evidence" value="ECO:0007669"/>
    <property type="project" value="TreeGrafter"/>
</dbReference>
<gene>
    <name evidence="6" type="ORF">GRQ65_10875</name>
</gene>
<dbReference type="GO" id="GO:0003857">
    <property type="term" value="F:(3S)-3-hydroxyacyl-CoA dehydrogenase (NAD+) activity"/>
    <property type="evidence" value="ECO:0007669"/>
    <property type="project" value="UniProtKB-EC"/>
</dbReference>
<protein>
    <submittedName>
        <fullName evidence="6">3-hydroxyacyl-CoA dehydrogenase</fullName>
        <ecNumber evidence="6">1.1.1.35</ecNumber>
    </submittedName>
</protein>
<comment type="similarity">
    <text evidence="2">Belongs to the 3-hydroxyacyl-CoA dehydrogenase family.</text>
</comment>
<dbReference type="PANTHER" id="PTHR48075:SF1">
    <property type="entry name" value="LAMBDA-CRYSTALLIN HOMOLOG"/>
    <property type="match status" value="1"/>
</dbReference>
<feature type="domain" description="3-hydroxyacyl-CoA dehydrogenase NAD binding" evidence="5">
    <location>
        <begin position="21"/>
        <end position="197"/>
    </location>
</feature>
<dbReference type="Gene3D" id="1.10.1040.10">
    <property type="entry name" value="N-(1-d-carboxylethyl)-l-norvaline Dehydrogenase, domain 2"/>
    <property type="match status" value="1"/>
</dbReference>
<accession>A0A6L7EW97</accession>
<dbReference type="EC" id="1.1.1.35" evidence="6"/>
<dbReference type="Proteomes" id="UP000473325">
    <property type="component" value="Unassembled WGS sequence"/>
</dbReference>
<dbReference type="InterPro" id="IPR008927">
    <property type="entry name" value="6-PGluconate_DH-like_C_sf"/>
</dbReference>
<dbReference type="GO" id="GO:0070403">
    <property type="term" value="F:NAD+ binding"/>
    <property type="evidence" value="ECO:0007669"/>
    <property type="project" value="InterPro"/>
</dbReference>
<evidence type="ECO:0000256" key="3">
    <source>
        <dbReference type="ARBA" id="ARBA00023002"/>
    </source>
</evidence>